<evidence type="ECO:0000259" key="6">
    <source>
        <dbReference type="PROSITE" id="PS51898"/>
    </source>
</evidence>
<dbReference type="InterPro" id="IPR004107">
    <property type="entry name" value="Integrase_SAM-like_N"/>
</dbReference>
<dbReference type="InterPro" id="IPR013762">
    <property type="entry name" value="Integrase-like_cat_sf"/>
</dbReference>
<dbReference type="SUPFAM" id="SSF47823">
    <property type="entry name" value="lambda integrase-like, N-terminal domain"/>
    <property type="match status" value="1"/>
</dbReference>
<evidence type="ECO:0000256" key="2">
    <source>
        <dbReference type="ARBA" id="ARBA00022908"/>
    </source>
</evidence>
<dbReference type="InterPro" id="IPR011010">
    <property type="entry name" value="DNA_brk_join_enz"/>
</dbReference>
<dbReference type="EMBL" id="CP032520">
    <property type="protein sequence ID" value="QEZ49012.1"/>
    <property type="molecule type" value="Genomic_DNA"/>
</dbReference>
<dbReference type="InterPro" id="IPR010998">
    <property type="entry name" value="Integrase_recombinase_N"/>
</dbReference>
<dbReference type="GO" id="GO:0003677">
    <property type="term" value="F:DNA binding"/>
    <property type="evidence" value="ECO:0007669"/>
    <property type="project" value="UniProtKB-UniRule"/>
</dbReference>
<dbReference type="CDD" id="cd01182">
    <property type="entry name" value="INT_RitC_C_like"/>
    <property type="match status" value="1"/>
</dbReference>
<dbReference type="AlphaFoldDB" id="A0A5P3VU93"/>
<dbReference type="Proteomes" id="UP000325743">
    <property type="component" value="Plasmid unnamed1"/>
</dbReference>
<dbReference type="SUPFAM" id="SSF56349">
    <property type="entry name" value="DNA breaking-rejoining enzymes"/>
    <property type="match status" value="1"/>
</dbReference>
<dbReference type="RefSeq" id="WP_151073244.1">
    <property type="nucleotide sequence ID" value="NZ_CP032520.1"/>
</dbReference>
<evidence type="ECO:0000313" key="9">
    <source>
        <dbReference type="Proteomes" id="UP000325743"/>
    </source>
</evidence>
<dbReference type="InterPro" id="IPR050090">
    <property type="entry name" value="Tyrosine_recombinase_XerCD"/>
</dbReference>
<dbReference type="Gene3D" id="1.10.443.10">
    <property type="entry name" value="Intergrase catalytic core"/>
    <property type="match status" value="1"/>
</dbReference>
<dbReference type="GO" id="GO:0006310">
    <property type="term" value="P:DNA recombination"/>
    <property type="evidence" value="ECO:0007669"/>
    <property type="project" value="UniProtKB-KW"/>
</dbReference>
<accession>A0A5P3VU93</accession>
<feature type="domain" description="Core-binding (CB)" evidence="7">
    <location>
        <begin position="5"/>
        <end position="98"/>
    </location>
</feature>
<dbReference type="Gene3D" id="1.10.150.130">
    <property type="match status" value="1"/>
</dbReference>
<dbReference type="PROSITE" id="PS51898">
    <property type="entry name" value="TYR_RECOMBINASE"/>
    <property type="match status" value="1"/>
</dbReference>
<dbReference type="InterPro" id="IPR002104">
    <property type="entry name" value="Integrase_catalytic"/>
</dbReference>
<keyword evidence="2" id="KW-0229">DNA integration</keyword>
<dbReference type="Pfam" id="PF02899">
    <property type="entry name" value="Phage_int_SAM_1"/>
    <property type="match status" value="1"/>
</dbReference>
<evidence type="ECO:0000256" key="3">
    <source>
        <dbReference type="ARBA" id="ARBA00023125"/>
    </source>
</evidence>
<dbReference type="Pfam" id="PF00589">
    <property type="entry name" value="Phage_integrase"/>
    <property type="match status" value="1"/>
</dbReference>
<evidence type="ECO:0000256" key="4">
    <source>
        <dbReference type="ARBA" id="ARBA00023172"/>
    </source>
</evidence>
<organism evidence="8 9">
    <name type="scientific">Cupriavidus oxalaticus</name>
    <dbReference type="NCBI Taxonomy" id="96344"/>
    <lineage>
        <taxon>Bacteria</taxon>
        <taxon>Pseudomonadati</taxon>
        <taxon>Pseudomonadota</taxon>
        <taxon>Betaproteobacteria</taxon>
        <taxon>Burkholderiales</taxon>
        <taxon>Burkholderiaceae</taxon>
        <taxon>Cupriavidus</taxon>
    </lineage>
</organism>
<name>A0A5P3VU93_9BURK</name>
<keyword evidence="3 5" id="KW-0238">DNA-binding</keyword>
<geneLocation type="plasmid" evidence="8">
    <name>unnamed1</name>
</geneLocation>
<keyword evidence="1" id="KW-0159">Chromosome partition</keyword>
<keyword evidence="8" id="KW-0614">Plasmid</keyword>
<dbReference type="PROSITE" id="PS51900">
    <property type="entry name" value="CB"/>
    <property type="match status" value="1"/>
</dbReference>
<gene>
    <name evidence="8" type="ORF">D2917_32715</name>
</gene>
<keyword evidence="4" id="KW-0233">DNA recombination</keyword>
<evidence type="ECO:0000256" key="1">
    <source>
        <dbReference type="ARBA" id="ARBA00022829"/>
    </source>
</evidence>
<dbReference type="PANTHER" id="PTHR30349">
    <property type="entry name" value="PHAGE INTEGRASE-RELATED"/>
    <property type="match status" value="1"/>
</dbReference>
<evidence type="ECO:0000259" key="7">
    <source>
        <dbReference type="PROSITE" id="PS51900"/>
    </source>
</evidence>
<reference evidence="8 9" key="1">
    <citation type="submission" date="2018-09" db="EMBL/GenBank/DDBJ databases">
        <title>Complete genome sequence of Cupriavidus oxalaticus T2, a bacterium capable of phenol tolerance and degradation.</title>
        <authorList>
            <person name="Yan J."/>
        </authorList>
    </citation>
    <scope>NUCLEOTIDE SEQUENCE [LARGE SCALE GENOMIC DNA]</scope>
    <source>
        <strain evidence="8 9">T2</strain>
        <plasmid evidence="8 9">unnamed1</plasmid>
    </source>
</reference>
<protein>
    <submittedName>
        <fullName evidence="8">Integrase</fullName>
    </submittedName>
</protein>
<dbReference type="GO" id="GO:0015074">
    <property type="term" value="P:DNA integration"/>
    <property type="evidence" value="ECO:0007669"/>
    <property type="project" value="UniProtKB-KW"/>
</dbReference>
<proteinExistence type="predicted"/>
<dbReference type="PANTHER" id="PTHR30349:SF81">
    <property type="entry name" value="TYROSINE RECOMBINASE XERC"/>
    <property type="match status" value="1"/>
</dbReference>
<sequence>MKTTTMIGPLLQSFFVEHLLAHKHVSPRTISSYRDAFRLLLQFVRDKTHIEPASLHLAALDAPVILSFLDHLETERHNSVRSRNARLAAIHSFFRWVALCEPEAVGMATRVLAVPLKRTDRLLVQSLTRVEIDALLAAPDQSQWRGRRDYALLLTMYNTGARVSEITALRQEQVQFGASSLVNLKGKGRKERSIPLWSNTARVLKTWFDELKPTHTPIAFPSHRGRQLSRNGVDYILQQAVDQAGSQCPSLIGKRISPHVVRHSTAMHLLQSGVDISLIALWLGHESIETTHVYIDADLATKERALEKLAPAEAASFRFKPSDSVLAFLQQL</sequence>
<dbReference type="GO" id="GO:0007059">
    <property type="term" value="P:chromosome segregation"/>
    <property type="evidence" value="ECO:0007669"/>
    <property type="project" value="UniProtKB-KW"/>
</dbReference>
<feature type="domain" description="Tyr recombinase" evidence="6">
    <location>
        <begin position="122"/>
        <end position="307"/>
    </location>
</feature>
<dbReference type="InterPro" id="IPR044068">
    <property type="entry name" value="CB"/>
</dbReference>
<evidence type="ECO:0000256" key="5">
    <source>
        <dbReference type="PROSITE-ProRule" id="PRU01248"/>
    </source>
</evidence>
<evidence type="ECO:0000313" key="8">
    <source>
        <dbReference type="EMBL" id="QEZ49012.1"/>
    </source>
</evidence>